<keyword evidence="8" id="KW-1185">Reference proteome</keyword>
<evidence type="ECO:0000313" key="9">
    <source>
        <dbReference type="RefSeq" id="XP_017782845.1"/>
    </source>
</evidence>
<keyword evidence="4 6" id="KW-1133">Transmembrane helix</keyword>
<dbReference type="PROSITE" id="PS50850">
    <property type="entry name" value="MFS"/>
    <property type="match status" value="1"/>
</dbReference>
<evidence type="ECO:0000313" key="8">
    <source>
        <dbReference type="Proteomes" id="UP000695000"/>
    </source>
</evidence>
<feature type="transmembrane region" description="Helical" evidence="6">
    <location>
        <begin position="409"/>
        <end position="430"/>
    </location>
</feature>
<evidence type="ECO:0000256" key="6">
    <source>
        <dbReference type="SAM" id="Phobius"/>
    </source>
</evidence>
<reference evidence="9" key="1">
    <citation type="submission" date="2025-08" db="UniProtKB">
        <authorList>
            <consortium name="RefSeq"/>
        </authorList>
    </citation>
    <scope>IDENTIFICATION</scope>
    <source>
        <tissue evidence="9">Whole Larva</tissue>
    </source>
</reference>
<dbReference type="Proteomes" id="UP000695000">
    <property type="component" value="Unplaced"/>
</dbReference>
<evidence type="ECO:0000256" key="4">
    <source>
        <dbReference type="ARBA" id="ARBA00022989"/>
    </source>
</evidence>
<feature type="transmembrane region" description="Helical" evidence="6">
    <location>
        <begin position="546"/>
        <end position="566"/>
    </location>
</feature>
<feature type="transmembrane region" description="Helical" evidence="6">
    <location>
        <begin position="572"/>
        <end position="593"/>
    </location>
</feature>
<accession>A0ABM1N7P5</accession>
<evidence type="ECO:0000256" key="5">
    <source>
        <dbReference type="ARBA" id="ARBA00023136"/>
    </source>
</evidence>
<comment type="subcellular location">
    <subcellularLocation>
        <location evidence="1">Membrane</location>
        <topology evidence="1">Multi-pass membrane protein</topology>
    </subcellularLocation>
</comment>
<keyword evidence="3 6" id="KW-0812">Transmembrane</keyword>
<dbReference type="InterPro" id="IPR024989">
    <property type="entry name" value="MFS_assoc_dom"/>
</dbReference>
<evidence type="ECO:0000256" key="2">
    <source>
        <dbReference type="ARBA" id="ARBA00005241"/>
    </source>
</evidence>
<protein>
    <submittedName>
        <fullName evidence="9">Uncharacterized protein LOC108567096</fullName>
    </submittedName>
</protein>
<dbReference type="GeneID" id="108567096"/>
<gene>
    <name evidence="9" type="primary">LOC108567096</name>
</gene>
<feature type="transmembrane region" description="Helical" evidence="6">
    <location>
        <begin position="442"/>
        <end position="461"/>
    </location>
</feature>
<sequence length="723" mass="80247">MGKYMAKFGGRIMKDFKQKELLPLKVLFFVHMSTLLVLYPYLTIHMRELGINIEETAIMSAVTPVIGILMPPLAGLLADKIGNFRLMLALFSVFSGLSALLLLLVPIGRITLTYPNDVVLGLNCDSNPALSLSNEFPCDWINNNTQKVDLAIQSCGYICNAYLDPDDDESVFRSMHYDITMFDLVANKSKSLRYTTNSTDYFDPTANDPLTNHKKLTNNEHYTTAIRKLSQNGYYFPTPALFNFYCEDQEDGYSCLLGNKNQLEKIKSFNNIKARVDLRNESNDDIIENKRVYDIIHLGDDTLSNVSCATGDKGEYVSVQLALMDRNGSVYKNLEMGSCATKCLATSDRSNFCSNKNTVVEVDVNVTFWSYLAVRVFIGIIGGTAYTMFEGAVIAILREYKADYGLQRMYASLGGMISSPLAGLLIDYASQGKGYTDYRPVFFLYAALKIISAALMMLINLEFKTPATSVVADVMSVMNIELISLFVAAFLLGSSWGYIENYLFWLLQDLGGTKSLMGLTITVGGILGIPLLALSGPLIKKIGHANIIFIGFLTYAVRLFGYSIIYNPWLSLIFEALECLTHSLCFTAAVTYAARLSSVTTDTTIQGILGGLFYGVGKSAGSLVGGYLIKYYGMRGTFQIFAAVSAFTAFVYLAFFHIYMKKRSGLVNQQDAFKDYSKKEKEINAIEKMSVPYEVSLTNLGFEETETKSTDDKAKTEVSKESV</sequence>
<feature type="transmembrane region" description="Helical" evidence="6">
    <location>
        <begin position="482"/>
        <end position="499"/>
    </location>
</feature>
<feature type="domain" description="Major facilitator superfamily (MFS) profile" evidence="7">
    <location>
        <begin position="481"/>
        <end position="723"/>
    </location>
</feature>
<feature type="transmembrane region" description="Helical" evidence="6">
    <location>
        <begin position="605"/>
        <end position="628"/>
    </location>
</feature>
<proteinExistence type="inferred from homology"/>
<feature type="transmembrane region" description="Helical" evidence="6">
    <location>
        <begin position="519"/>
        <end position="539"/>
    </location>
</feature>
<feature type="transmembrane region" description="Helical" evidence="6">
    <location>
        <begin position="640"/>
        <end position="660"/>
    </location>
</feature>
<feature type="transmembrane region" description="Helical" evidence="6">
    <location>
        <begin position="368"/>
        <end position="397"/>
    </location>
</feature>
<feature type="transmembrane region" description="Helical" evidence="6">
    <location>
        <begin position="84"/>
        <end position="105"/>
    </location>
</feature>
<dbReference type="CDD" id="cd17335">
    <property type="entry name" value="MFS_MFSD6"/>
    <property type="match status" value="1"/>
</dbReference>
<dbReference type="PANTHER" id="PTHR16172:SF35">
    <property type="entry name" value="MAJOR FACILITATOR SUPERFAMILY (MFS) PROFILE DOMAIN-CONTAINING PROTEIN"/>
    <property type="match status" value="1"/>
</dbReference>
<dbReference type="Pfam" id="PF12832">
    <property type="entry name" value="MFS_1_like"/>
    <property type="match status" value="1"/>
</dbReference>
<evidence type="ECO:0000256" key="1">
    <source>
        <dbReference type="ARBA" id="ARBA00004141"/>
    </source>
</evidence>
<comment type="similarity">
    <text evidence="2">Belongs to the major facilitator superfamily. MFSD6 family.</text>
</comment>
<dbReference type="InterPro" id="IPR036259">
    <property type="entry name" value="MFS_trans_sf"/>
</dbReference>
<evidence type="ECO:0000256" key="3">
    <source>
        <dbReference type="ARBA" id="ARBA00022692"/>
    </source>
</evidence>
<keyword evidence="5 6" id="KW-0472">Membrane</keyword>
<dbReference type="InterPro" id="IPR020846">
    <property type="entry name" value="MFS_dom"/>
</dbReference>
<dbReference type="Gene3D" id="1.20.1250.20">
    <property type="entry name" value="MFS general substrate transporter like domains"/>
    <property type="match status" value="3"/>
</dbReference>
<organism evidence="8 9">
    <name type="scientific">Nicrophorus vespilloides</name>
    <name type="common">Boreal carrion beetle</name>
    <dbReference type="NCBI Taxonomy" id="110193"/>
    <lineage>
        <taxon>Eukaryota</taxon>
        <taxon>Metazoa</taxon>
        <taxon>Ecdysozoa</taxon>
        <taxon>Arthropoda</taxon>
        <taxon>Hexapoda</taxon>
        <taxon>Insecta</taxon>
        <taxon>Pterygota</taxon>
        <taxon>Neoptera</taxon>
        <taxon>Endopterygota</taxon>
        <taxon>Coleoptera</taxon>
        <taxon>Polyphaga</taxon>
        <taxon>Staphyliniformia</taxon>
        <taxon>Silphidae</taxon>
        <taxon>Nicrophorinae</taxon>
        <taxon>Nicrophorus</taxon>
    </lineage>
</organism>
<dbReference type="SUPFAM" id="SSF103473">
    <property type="entry name" value="MFS general substrate transporter"/>
    <property type="match status" value="2"/>
</dbReference>
<dbReference type="PANTHER" id="PTHR16172">
    <property type="entry name" value="MAJOR FACILITATOR SUPERFAMILY DOMAIN-CONTAINING PROTEIN 6-LIKE"/>
    <property type="match status" value="1"/>
</dbReference>
<dbReference type="RefSeq" id="XP_017782845.1">
    <property type="nucleotide sequence ID" value="XM_017927356.1"/>
</dbReference>
<dbReference type="InterPro" id="IPR051717">
    <property type="entry name" value="MFS_MFSD6"/>
</dbReference>
<name>A0ABM1N7P5_NICVS</name>
<feature type="transmembrane region" description="Helical" evidence="6">
    <location>
        <begin position="21"/>
        <end position="42"/>
    </location>
</feature>
<feature type="transmembrane region" description="Helical" evidence="6">
    <location>
        <begin position="57"/>
        <end position="77"/>
    </location>
</feature>
<evidence type="ECO:0000259" key="7">
    <source>
        <dbReference type="PROSITE" id="PS50850"/>
    </source>
</evidence>